<evidence type="ECO:0000313" key="4">
    <source>
        <dbReference type="EMBL" id="MBR0552159.1"/>
    </source>
</evidence>
<dbReference type="Pfam" id="PF12146">
    <property type="entry name" value="Hydrolase_4"/>
    <property type="match status" value="1"/>
</dbReference>
<organism evidence="4 5">
    <name type="scientific">Stakelama marina</name>
    <dbReference type="NCBI Taxonomy" id="2826939"/>
    <lineage>
        <taxon>Bacteria</taxon>
        <taxon>Pseudomonadati</taxon>
        <taxon>Pseudomonadota</taxon>
        <taxon>Alphaproteobacteria</taxon>
        <taxon>Sphingomonadales</taxon>
        <taxon>Sphingomonadaceae</taxon>
        <taxon>Stakelama</taxon>
    </lineage>
</organism>
<evidence type="ECO:0000256" key="2">
    <source>
        <dbReference type="SAM" id="SignalP"/>
    </source>
</evidence>
<dbReference type="GO" id="GO:0052689">
    <property type="term" value="F:carboxylic ester hydrolase activity"/>
    <property type="evidence" value="ECO:0007669"/>
    <property type="project" value="UniProtKB-ARBA"/>
</dbReference>
<dbReference type="RefSeq" id="WP_284053455.1">
    <property type="nucleotide sequence ID" value="NZ_JAGRQC010000002.1"/>
</dbReference>
<dbReference type="PANTHER" id="PTHR22946:SF9">
    <property type="entry name" value="POLYKETIDE TRANSFERASE AF380"/>
    <property type="match status" value="1"/>
</dbReference>
<dbReference type="AlphaFoldDB" id="A0A8T4IIL9"/>
<dbReference type="PROSITE" id="PS51257">
    <property type="entry name" value="PROKAR_LIPOPROTEIN"/>
    <property type="match status" value="1"/>
</dbReference>
<feature type="domain" description="Serine aminopeptidase S33" evidence="3">
    <location>
        <begin position="66"/>
        <end position="196"/>
    </location>
</feature>
<dbReference type="EMBL" id="JAGRQC010000002">
    <property type="protein sequence ID" value="MBR0552159.1"/>
    <property type="molecule type" value="Genomic_DNA"/>
</dbReference>
<accession>A0A8T4IIL9</accession>
<evidence type="ECO:0000259" key="3">
    <source>
        <dbReference type="Pfam" id="PF12146"/>
    </source>
</evidence>
<protein>
    <submittedName>
        <fullName evidence="4">Alpha/beta hydrolase</fullName>
    </submittedName>
</protein>
<evidence type="ECO:0000256" key="1">
    <source>
        <dbReference type="ARBA" id="ARBA00022801"/>
    </source>
</evidence>
<dbReference type="SUPFAM" id="SSF53474">
    <property type="entry name" value="alpha/beta-Hydrolases"/>
    <property type="match status" value="1"/>
</dbReference>
<gene>
    <name evidence="4" type="ORF">J7S20_06565</name>
</gene>
<proteinExistence type="predicted"/>
<keyword evidence="1 4" id="KW-0378">Hydrolase</keyword>
<dbReference type="InterPro" id="IPR029058">
    <property type="entry name" value="AB_hydrolase_fold"/>
</dbReference>
<sequence>MKMLFLSLTAAMLAGCSSQPASTSEANQAPAAVTANSQADVAEGDALMLTAADGERVFGTIYRAAQPKAIILLFHQAGSSKEEYATIGPRLAKAGYSALAIDQRSGGDMFGGNQTVQAAGGSTGYLDAIPDLEAALAWAQAQSPRLPIAVWGSSYSSSLVFPLVAAHPQAVKAVLAFSPGEYFDDKSMVRKAAAKVDVPVFITSAPGAEEVDRAKAIYDALPGDGNVRYVPQQGVHGSSTLIVSRDPQGAETNWQAVMAFLNRTLG</sequence>
<dbReference type="Gene3D" id="3.40.50.1820">
    <property type="entry name" value="alpha/beta hydrolase"/>
    <property type="match status" value="1"/>
</dbReference>
<keyword evidence="2" id="KW-0732">Signal</keyword>
<name>A0A8T4IIL9_9SPHN</name>
<dbReference type="InterPro" id="IPR050261">
    <property type="entry name" value="FrsA_esterase"/>
</dbReference>
<dbReference type="Proteomes" id="UP000676996">
    <property type="component" value="Unassembled WGS sequence"/>
</dbReference>
<evidence type="ECO:0000313" key="5">
    <source>
        <dbReference type="Proteomes" id="UP000676996"/>
    </source>
</evidence>
<comment type="caution">
    <text evidence="4">The sequence shown here is derived from an EMBL/GenBank/DDBJ whole genome shotgun (WGS) entry which is preliminary data.</text>
</comment>
<reference evidence="4" key="1">
    <citation type="submission" date="2021-04" db="EMBL/GenBank/DDBJ databases">
        <title>Ouciella asimina sp. nov., isolated from the surface seawater in the hydrothermal field of Okinawa Trough.</title>
        <authorList>
            <person name="Shuang W."/>
        </authorList>
    </citation>
    <scope>NUCLEOTIDE SEQUENCE</scope>
    <source>
        <strain evidence="4">LXI357</strain>
    </source>
</reference>
<feature type="signal peptide" evidence="2">
    <location>
        <begin position="1"/>
        <end position="21"/>
    </location>
</feature>
<dbReference type="PANTHER" id="PTHR22946">
    <property type="entry name" value="DIENELACTONE HYDROLASE DOMAIN-CONTAINING PROTEIN-RELATED"/>
    <property type="match status" value="1"/>
</dbReference>
<keyword evidence="5" id="KW-1185">Reference proteome</keyword>
<feature type="chain" id="PRO_5035855326" evidence="2">
    <location>
        <begin position="22"/>
        <end position="266"/>
    </location>
</feature>
<dbReference type="InterPro" id="IPR022742">
    <property type="entry name" value="Hydrolase_4"/>
</dbReference>